<dbReference type="InterPro" id="IPR042081">
    <property type="entry name" value="RNA_2'-PTrans_C"/>
</dbReference>
<feature type="compositionally biased region" description="Basic residues" evidence="7">
    <location>
        <begin position="793"/>
        <end position="802"/>
    </location>
</feature>
<proteinExistence type="inferred from homology"/>
<keyword evidence="4" id="KW-0808">Transferase</keyword>
<dbReference type="Gene3D" id="1.10.10.970">
    <property type="entry name" value="RNA 2'-phosphotransferase, Tpt1/KptA family, N-terminal domain"/>
    <property type="match status" value="1"/>
</dbReference>
<feature type="compositionally biased region" description="Polar residues" evidence="7">
    <location>
        <begin position="55"/>
        <end position="64"/>
    </location>
</feature>
<dbReference type="OrthoDB" id="419694at2759"/>
<keyword evidence="9" id="KW-1185">Reference proteome</keyword>
<keyword evidence="5" id="KW-0520">NAD</keyword>
<evidence type="ECO:0000256" key="1">
    <source>
        <dbReference type="ARBA" id="ARBA00003343"/>
    </source>
</evidence>
<name>A0A9D4LDW4_DREPO</name>
<dbReference type="AlphaFoldDB" id="A0A9D4LDW4"/>
<evidence type="ECO:0000256" key="2">
    <source>
        <dbReference type="ARBA" id="ARBA00009836"/>
    </source>
</evidence>
<dbReference type="PANTHER" id="PTHR12684">
    <property type="entry name" value="PUTATIVE PHOSPHOTRANSFERASE"/>
    <property type="match status" value="1"/>
</dbReference>
<evidence type="ECO:0000256" key="7">
    <source>
        <dbReference type="SAM" id="MobiDB-lite"/>
    </source>
</evidence>
<dbReference type="InterPro" id="IPR042080">
    <property type="entry name" value="RNA_2'-PTrans_N"/>
</dbReference>
<dbReference type="Pfam" id="PF01885">
    <property type="entry name" value="PTS_2-RNA"/>
    <property type="match status" value="1"/>
</dbReference>
<evidence type="ECO:0000256" key="5">
    <source>
        <dbReference type="ARBA" id="ARBA00023027"/>
    </source>
</evidence>
<organism evidence="8 9">
    <name type="scientific">Dreissena polymorpha</name>
    <name type="common">Zebra mussel</name>
    <name type="synonym">Mytilus polymorpha</name>
    <dbReference type="NCBI Taxonomy" id="45954"/>
    <lineage>
        <taxon>Eukaryota</taxon>
        <taxon>Metazoa</taxon>
        <taxon>Spiralia</taxon>
        <taxon>Lophotrochozoa</taxon>
        <taxon>Mollusca</taxon>
        <taxon>Bivalvia</taxon>
        <taxon>Autobranchia</taxon>
        <taxon>Heteroconchia</taxon>
        <taxon>Euheterodonta</taxon>
        <taxon>Imparidentia</taxon>
        <taxon>Neoheterodontei</taxon>
        <taxon>Myida</taxon>
        <taxon>Dreissenoidea</taxon>
        <taxon>Dreissenidae</taxon>
        <taxon>Dreissena</taxon>
    </lineage>
</organism>
<evidence type="ECO:0000313" key="8">
    <source>
        <dbReference type="EMBL" id="KAH3856760.1"/>
    </source>
</evidence>
<sequence>MSEASSTNQQSSSSDKCRSSSQENANSCSGLASEAEEHGQSQSMGRDKNALVKSTDPNWNSWPNARNHHNACDYIESTSSSYDHSFAQGGHYNEHQEYSNRGRHPQSSERESQQRPPYRGGNQGNSDRGGYQGNSDRGSYQGNSDRGGYQGNSGRGGYQGNSHRGGYPRNSHRGGYPGNSDQELYQGNATRAGQQWNANGATQGRNSSWGGPGGQPYRQNSSGGYREDDSDVFLSKTLSSILRHNADRFKLNLLKGGFIYVDEILDKVHKLKGYTHTDFIRIVESNDKKRFALQEDREGKLMIRANQGHTMQVDDLDLKPLLSPDNVPCAIHGTYYESWEAIKRTGLSRMQRNHIHMAMGEPGREGVISGMRSSCEVTIRVDLKKAMDDGIKFFVSANNVILSPGNEDGLIPPKYFELVMDRKKGAKIAVDLPIAKQADNQTEKKKKKKKRSKKGKEEKSDDEQTPDTWEEKAKNEMPSSSPQETADSVTNRKRAAPPDQPVATSPPQKGHLESEPKQVTKTSQETVPDVPITTKVQASPAKLADQPWREPVTIDDVEVSKCSMDDVISKSGDHNDITVMCCGEKFGSRESKLRLLALFSRPNIYIYHLNDENHELLQEGDVLKVLRSKSVTKVLHNVKETSHGLLREYDVLLDGSPIWDIALMFEKVTLTKVELELLKEEFEFTPRSFKSWAVENEDWASKLTPEVVEKVVRRGKLIDKLYSLCMSHIHTPEVTKKIKSAVYAAANPSEAEDKELYEKYKELTKERQAKEKAEKNASKPEAPKQQQSQPNKKSGKGNKKKK</sequence>
<dbReference type="GO" id="GO:0006388">
    <property type="term" value="P:tRNA splicing, via endonucleolytic cleavage and ligation"/>
    <property type="evidence" value="ECO:0007669"/>
    <property type="project" value="TreeGrafter"/>
</dbReference>
<evidence type="ECO:0000256" key="3">
    <source>
        <dbReference type="ARBA" id="ARBA00012007"/>
    </source>
</evidence>
<dbReference type="Proteomes" id="UP000828390">
    <property type="component" value="Unassembled WGS sequence"/>
</dbReference>
<dbReference type="Gene3D" id="3.30.420.10">
    <property type="entry name" value="Ribonuclease H-like superfamily/Ribonuclease H"/>
    <property type="match status" value="1"/>
</dbReference>
<accession>A0A9D4LDW4</accession>
<feature type="compositionally biased region" description="Polar residues" evidence="7">
    <location>
        <begin position="133"/>
        <end position="144"/>
    </location>
</feature>
<dbReference type="InterPro" id="IPR036397">
    <property type="entry name" value="RNaseH_sf"/>
</dbReference>
<feature type="region of interest" description="Disordered" evidence="7">
    <location>
        <begin position="439"/>
        <end position="544"/>
    </location>
</feature>
<feature type="compositionally biased region" description="Gly residues" evidence="7">
    <location>
        <begin position="148"/>
        <end position="159"/>
    </location>
</feature>
<comment type="caution">
    <text evidence="8">The sequence shown here is derived from an EMBL/GenBank/DDBJ whole genome shotgun (WGS) entry which is preliminary data.</text>
</comment>
<dbReference type="GO" id="GO:0000215">
    <property type="term" value="F:tRNA 2'-phosphotransferase activity"/>
    <property type="evidence" value="ECO:0007669"/>
    <property type="project" value="UniProtKB-EC"/>
</dbReference>
<dbReference type="Gene3D" id="3.20.170.30">
    <property type="match status" value="1"/>
</dbReference>
<dbReference type="InterPro" id="IPR002745">
    <property type="entry name" value="Ptrans_KptA/Tpt1"/>
</dbReference>
<comment type="function">
    <text evidence="1">Catalyzes the last step of tRNA splicing, the transfer of the splice junction 2'-phosphate from ligated tRNA to NAD to produce ADP-ribose 1''-2'' cyclic phosphate.</text>
</comment>
<feature type="compositionally biased region" description="Basic residues" evidence="7">
    <location>
        <begin position="444"/>
        <end position="454"/>
    </location>
</feature>
<comment type="similarity">
    <text evidence="2">Belongs to the KptA/TPT1 family.</text>
</comment>
<feature type="region of interest" description="Disordered" evidence="7">
    <location>
        <begin position="1"/>
        <end position="184"/>
    </location>
</feature>
<evidence type="ECO:0000256" key="4">
    <source>
        <dbReference type="ARBA" id="ARBA00022679"/>
    </source>
</evidence>
<comment type="catalytic activity">
    <reaction evidence="6">
        <text>2'-phospho-[ligated tRNA] + NAD(+) = mature tRNA + ADP-alpha-D-ribose 1'',2''-cyclic phosphate + nicotinamide</text>
        <dbReference type="Rhea" id="RHEA:23324"/>
        <dbReference type="Rhea" id="RHEA-COMP:11106"/>
        <dbReference type="Rhea" id="RHEA-COMP:11107"/>
        <dbReference type="ChEBI" id="CHEBI:17154"/>
        <dbReference type="ChEBI" id="CHEBI:57540"/>
        <dbReference type="ChEBI" id="CHEBI:76596"/>
        <dbReference type="ChEBI" id="CHEBI:82883"/>
        <dbReference type="ChEBI" id="CHEBI:85027"/>
        <dbReference type="EC" id="2.7.1.160"/>
    </reaction>
</comment>
<dbReference type="PANTHER" id="PTHR12684:SF2">
    <property type="entry name" value="TRNA 2'-PHOSPHOTRANSFERASE 1"/>
    <property type="match status" value="1"/>
</dbReference>
<feature type="region of interest" description="Disordered" evidence="7">
    <location>
        <begin position="198"/>
        <end position="228"/>
    </location>
</feature>
<evidence type="ECO:0000313" key="9">
    <source>
        <dbReference type="Proteomes" id="UP000828390"/>
    </source>
</evidence>
<feature type="compositionally biased region" description="Low complexity" evidence="7">
    <location>
        <begin position="1"/>
        <end position="22"/>
    </location>
</feature>
<feature type="compositionally biased region" description="Basic and acidic residues" evidence="7">
    <location>
        <begin position="755"/>
        <end position="782"/>
    </location>
</feature>
<dbReference type="GO" id="GO:0003676">
    <property type="term" value="F:nucleic acid binding"/>
    <property type="evidence" value="ECO:0007669"/>
    <property type="project" value="InterPro"/>
</dbReference>
<feature type="compositionally biased region" description="Polar residues" evidence="7">
    <location>
        <begin position="198"/>
        <end position="209"/>
    </location>
</feature>
<feature type="compositionally biased region" description="Basic and acidic residues" evidence="7">
    <location>
        <begin position="92"/>
        <end position="113"/>
    </location>
</feature>
<protein>
    <recommendedName>
        <fullName evidence="3">2'-phosphotransferase</fullName>
        <ecNumber evidence="3">2.7.1.160</ecNumber>
    </recommendedName>
</protein>
<feature type="compositionally biased region" description="Polar residues" evidence="7">
    <location>
        <begin position="477"/>
        <end position="489"/>
    </location>
</feature>
<feature type="compositionally biased region" description="Basic and acidic residues" evidence="7">
    <location>
        <begin position="35"/>
        <end position="50"/>
    </location>
</feature>
<dbReference type="EC" id="2.7.1.160" evidence="3"/>
<evidence type="ECO:0000256" key="6">
    <source>
        <dbReference type="ARBA" id="ARBA00047949"/>
    </source>
</evidence>
<gene>
    <name evidence="8" type="ORF">DPMN_099354</name>
</gene>
<dbReference type="EMBL" id="JAIWYP010000003">
    <property type="protein sequence ID" value="KAH3856760.1"/>
    <property type="molecule type" value="Genomic_DNA"/>
</dbReference>
<feature type="region of interest" description="Disordered" evidence="7">
    <location>
        <begin position="755"/>
        <end position="802"/>
    </location>
</feature>
<reference evidence="8" key="1">
    <citation type="journal article" date="2019" name="bioRxiv">
        <title>The Genome of the Zebra Mussel, Dreissena polymorpha: A Resource for Invasive Species Research.</title>
        <authorList>
            <person name="McCartney M.A."/>
            <person name="Auch B."/>
            <person name="Kono T."/>
            <person name="Mallez S."/>
            <person name="Zhang Y."/>
            <person name="Obille A."/>
            <person name="Becker A."/>
            <person name="Abrahante J.E."/>
            <person name="Garbe J."/>
            <person name="Badalamenti J.P."/>
            <person name="Herman A."/>
            <person name="Mangelson H."/>
            <person name="Liachko I."/>
            <person name="Sullivan S."/>
            <person name="Sone E.D."/>
            <person name="Koren S."/>
            <person name="Silverstein K.A.T."/>
            <person name="Beckman K.B."/>
            <person name="Gohl D.M."/>
        </authorList>
    </citation>
    <scope>NUCLEOTIDE SEQUENCE</scope>
    <source>
        <strain evidence="8">Duluth1</strain>
        <tissue evidence="8">Whole animal</tissue>
    </source>
</reference>
<reference evidence="8" key="2">
    <citation type="submission" date="2020-11" db="EMBL/GenBank/DDBJ databases">
        <authorList>
            <person name="McCartney M.A."/>
            <person name="Auch B."/>
            <person name="Kono T."/>
            <person name="Mallez S."/>
            <person name="Becker A."/>
            <person name="Gohl D.M."/>
            <person name="Silverstein K.A.T."/>
            <person name="Koren S."/>
            <person name="Bechman K.B."/>
            <person name="Herman A."/>
            <person name="Abrahante J.E."/>
            <person name="Garbe J."/>
        </authorList>
    </citation>
    <scope>NUCLEOTIDE SEQUENCE</scope>
    <source>
        <strain evidence="8">Duluth1</strain>
        <tissue evidence="8">Whole animal</tissue>
    </source>
</reference>
<feature type="compositionally biased region" description="Low complexity" evidence="7">
    <location>
        <begin position="783"/>
        <end position="792"/>
    </location>
</feature>
<dbReference type="SUPFAM" id="SSF56399">
    <property type="entry name" value="ADP-ribosylation"/>
    <property type="match status" value="1"/>
</dbReference>